<evidence type="ECO:0000313" key="3">
    <source>
        <dbReference type="EMBL" id="MFC6866118.1"/>
    </source>
</evidence>
<name>A0ABW2BVA4_9PSEU</name>
<dbReference type="Proteomes" id="UP001596337">
    <property type="component" value="Unassembled WGS sequence"/>
</dbReference>
<dbReference type="InterPro" id="IPR029058">
    <property type="entry name" value="AB_hydrolase_fold"/>
</dbReference>
<proteinExistence type="predicted"/>
<organism evidence="3 4">
    <name type="scientific">Haloechinothrix salitolerans</name>
    <dbReference type="NCBI Taxonomy" id="926830"/>
    <lineage>
        <taxon>Bacteria</taxon>
        <taxon>Bacillati</taxon>
        <taxon>Actinomycetota</taxon>
        <taxon>Actinomycetes</taxon>
        <taxon>Pseudonocardiales</taxon>
        <taxon>Pseudonocardiaceae</taxon>
        <taxon>Haloechinothrix</taxon>
    </lineage>
</organism>
<dbReference type="RefSeq" id="WP_345407553.1">
    <property type="nucleotide sequence ID" value="NZ_BAABLA010000123.1"/>
</dbReference>
<dbReference type="EMBL" id="JBHSXX010000001">
    <property type="protein sequence ID" value="MFC6866118.1"/>
    <property type="molecule type" value="Genomic_DNA"/>
</dbReference>
<dbReference type="InterPro" id="IPR013094">
    <property type="entry name" value="AB_hydrolase_3"/>
</dbReference>
<evidence type="ECO:0000313" key="4">
    <source>
        <dbReference type="Proteomes" id="UP001596337"/>
    </source>
</evidence>
<accession>A0ABW2BVA4</accession>
<sequence length="338" mass="36888">MRAAMALPRHIRRLMAGRPIELDGQTLDVDAQLMLRINQFAGIQLAAASPEEARTNLNASAKIAERASRPPMRSRPVRIPARGGELYSRLYIPNHVGENAPLLVFYHGGGWVVGNVETHDDAVRFLAQHAGVRALSVDYRLAPEHPFPAAVEDAIDTYEYVVANAEQLGADPNRIAVGGDSAGGNLAAVVAQQAKDNGGNLPAFQLLIYPEVDFVNRRASRKFFSEGFFLTDDDMNWFEGHYVPEGADKSDPRLSPLLAKDLSGLPPAAVITAGFDPLRDNGEAYYDALKKASVPVTLHRHWDLIHGFINLLGISPRFREATLEIAGVLRTGLDLTAK</sequence>
<evidence type="ECO:0000256" key="1">
    <source>
        <dbReference type="ARBA" id="ARBA00022801"/>
    </source>
</evidence>
<dbReference type="GO" id="GO:0016787">
    <property type="term" value="F:hydrolase activity"/>
    <property type="evidence" value="ECO:0007669"/>
    <property type="project" value="UniProtKB-KW"/>
</dbReference>
<dbReference type="Gene3D" id="3.40.50.1820">
    <property type="entry name" value="alpha/beta hydrolase"/>
    <property type="match status" value="1"/>
</dbReference>
<dbReference type="InterPro" id="IPR050300">
    <property type="entry name" value="GDXG_lipolytic_enzyme"/>
</dbReference>
<protein>
    <submittedName>
        <fullName evidence="3">Alpha/beta hydrolase</fullName>
    </submittedName>
</protein>
<dbReference type="PANTHER" id="PTHR48081">
    <property type="entry name" value="AB HYDROLASE SUPERFAMILY PROTEIN C4A8.06C"/>
    <property type="match status" value="1"/>
</dbReference>
<dbReference type="SUPFAM" id="SSF53474">
    <property type="entry name" value="alpha/beta-Hydrolases"/>
    <property type="match status" value="1"/>
</dbReference>
<dbReference type="Pfam" id="PF07859">
    <property type="entry name" value="Abhydrolase_3"/>
    <property type="match status" value="1"/>
</dbReference>
<reference evidence="4" key="1">
    <citation type="journal article" date="2019" name="Int. J. Syst. Evol. Microbiol.">
        <title>The Global Catalogue of Microorganisms (GCM) 10K type strain sequencing project: providing services to taxonomists for standard genome sequencing and annotation.</title>
        <authorList>
            <consortium name="The Broad Institute Genomics Platform"/>
            <consortium name="The Broad Institute Genome Sequencing Center for Infectious Disease"/>
            <person name="Wu L."/>
            <person name="Ma J."/>
        </authorList>
    </citation>
    <scope>NUCLEOTIDE SEQUENCE [LARGE SCALE GENOMIC DNA]</scope>
    <source>
        <strain evidence="4">KCTC 32255</strain>
    </source>
</reference>
<dbReference type="PANTHER" id="PTHR48081:SF8">
    <property type="entry name" value="ALPHA_BETA HYDROLASE FOLD-3 DOMAIN-CONTAINING PROTEIN-RELATED"/>
    <property type="match status" value="1"/>
</dbReference>
<gene>
    <name evidence="3" type="ORF">ACFQGD_03070</name>
</gene>
<evidence type="ECO:0000259" key="2">
    <source>
        <dbReference type="Pfam" id="PF07859"/>
    </source>
</evidence>
<comment type="caution">
    <text evidence="3">The sequence shown here is derived from an EMBL/GenBank/DDBJ whole genome shotgun (WGS) entry which is preliminary data.</text>
</comment>
<keyword evidence="4" id="KW-1185">Reference proteome</keyword>
<keyword evidence="1 3" id="KW-0378">Hydrolase</keyword>
<feature type="domain" description="Alpha/beta hydrolase fold-3" evidence="2">
    <location>
        <begin position="103"/>
        <end position="309"/>
    </location>
</feature>